<reference evidence="2 3" key="1">
    <citation type="journal article" date="2024" name="G3 (Bethesda)">
        <title>Genome assembly of Hibiscus sabdariffa L. provides insights into metabolisms of medicinal natural products.</title>
        <authorList>
            <person name="Kim T."/>
        </authorList>
    </citation>
    <scope>NUCLEOTIDE SEQUENCE [LARGE SCALE GENOMIC DNA]</scope>
    <source>
        <strain evidence="2">TK-2024</strain>
        <tissue evidence="2">Old leaves</tissue>
    </source>
</reference>
<proteinExistence type="predicted"/>
<keyword evidence="3" id="KW-1185">Reference proteome</keyword>
<feature type="region of interest" description="Disordered" evidence="1">
    <location>
        <begin position="111"/>
        <end position="133"/>
    </location>
</feature>
<organism evidence="2 3">
    <name type="scientific">Hibiscus sabdariffa</name>
    <name type="common">roselle</name>
    <dbReference type="NCBI Taxonomy" id="183260"/>
    <lineage>
        <taxon>Eukaryota</taxon>
        <taxon>Viridiplantae</taxon>
        <taxon>Streptophyta</taxon>
        <taxon>Embryophyta</taxon>
        <taxon>Tracheophyta</taxon>
        <taxon>Spermatophyta</taxon>
        <taxon>Magnoliopsida</taxon>
        <taxon>eudicotyledons</taxon>
        <taxon>Gunneridae</taxon>
        <taxon>Pentapetalae</taxon>
        <taxon>rosids</taxon>
        <taxon>malvids</taxon>
        <taxon>Malvales</taxon>
        <taxon>Malvaceae</taxon>
        <taxon>Malvoideae</taxon>
        <taxon>Hibiscus</taxon>
    </lineage>
</organism>
<dbReference type="Proteomes" id="UP001396334">
    <property type="component" value="Unassembled WGS sequence"/>
</dbReference>
<protein>
    <submittedName>
        <fullName evidence="2">Uncharacterized protein</fullName>
    </submittedName>
</protein>
<comment type="caution">
    <text evidence="2">The sequence shown here is derived from an EMBL/GenBank/DDBJ whole genome shotgun (WGS) entry which is preliminary data.</text>
</comment>
<evidence type="ECO:0000313" key="3">
    <source>
        <dbReference type="Proteomes" id="UP001396334"/>
    </source>
</evidence>
<evidence type="ECO:0000256" key="1">
    <source>
        <dbReference type="SAM" id="MobiDB-lite"/>
    </source>
</evidence>
<evidence type="ECO:0000313" key="2">
    <source>
        <dbReference type="EMBL" id="KAK9017331.1"/>
    </source>
</evidence>
<gene>
    <name evidence="2" type="ORF">V6N11_079810</name>
</gene>
<dbReference type="EMBL" id="JBBPBN010000020">
    <property type="protein sequence ID" value="KAK9017331.1"/>
    <property type="molecule type" value="Genomic_DNA"/>
</dbReference>
<name>A0ABR2RX26_9ROSI</name>
<accession>A0ABR2RX26</accession>
<sequence>MDEISDRHIKGNDVGLTWVEVVVKKHAAGNRSFVIESIDGVENITPASFDHEGDKDITSKGDLGHVLPMAFHDVRDMGLCPITTTRDESPMKCKTSWIVYVDKIMNAERSNGDQPQCDLDVGRHQNEESPSYF</sequence>